<dbReference type="PANTHER" id="PTHR39662:SF1">
    <property type="entry name" value="DUF354 DOMAIN-CONTAINING PROTEIN"/>
    <property type="match status" value="1"/>
</dbReference>
<gene>
    <name evidence="1" type="ORF">FKX85_14015</name>
</gene>
<dbReference type="Proteomes" id="UP000316614">
    <property type="component" value="Chromosome"/>
</dbReference>
<name>A0A514CJZ2_9BACT</name>
<dbReference type="RefSeq" id="WP_141615324.1">
    <property type="nucleotide sequence ID" value="NZ_CP041253.1"/>
</dbReference>
<dbReference type="PANTHER" id="PTHR39662">
    <property type="entry name" value="DUF354 DOMAIN-CONTAINING PROTEIN-RELATED"/>
    <property type="match status" value="1"/>
</dbReference>
<reference evidence="1 2" key="1">
    <citation type="submission" date="2019-06" db="EMBL/GenBank/DDBJ databases">
        <title>Echinicola alkalisoli sp. nov. isolated from saline soil.</title>
        <authorList>
            <person name="Sun J.-Q."/>
            <person name="Xu L."/>
        </authorList>
    </citation>
    <scope>NUCLEOTIDE SEQUENCE [LARGE SCALE GENOMIC DNA]</scope>
    <source>
        <strain evidence="1 2">LN3S3</strain>
    </source>
</reference>
<keyword evidence="2" id="KW-1185">Reference proteome</keyword>
<dbReference type="EMBL" id="CP041253">
    <property type="protein sequence ID" value="QDH80087.1"/>
    <property type="molecule type" value="Genomic_DNA"/>
</dbReference>
<evidence type="ECO:0000313" key="2">
    <source>
        <dbReference type="Proteomes" id="UP000316614"/>
    </source>
</evidence>
<dbReference type="Gene3D" id="3.40.50.2000">
    <property type="entry name" value="Glycogen Phosphorylase B"/>
    <property type="match status" value="1"/>
</dbReference>
<sequence>MKILIDINHPAHVHYFKNLFKIMTDMGHEILFVSRNKEIEHRLLEAYNIPFINRGKGQNGPIGKFLYLIYADLKLYRIARKFKPDVFLNFLHPYPSHIAKLMNKPSIVFSDTEHATLHAKLTVPYATSIHTPTCYRTDLGQKHHRFNGYMELSYLHPHYFTPDPKILDLIGIKPQERFVIVRFVAWGSVHDFGHSGMSLDNKRKAIREISKYAQVLITSERELPEDLEKYRIKIPIDKIHHALYYSSLLFGESATMASEAAVLGTPAIFLDNDGRGYTDEQEKKYQLVYNFTEAQQDQEEAINKAIDILSDQKNDQIFKERRMDLINNCIDTTAYMIEKVMEYAPAKQFAQKKTQHTKTLLKVSSQSQ</sequence>
<dbReference type="PIRSF" id="PIRSF005357">
    <property type="entry name" value="UCP005357"/>
    <property type="match status" value="1"/>
</dbReference>
<proteinExistence type="predicted"/>
<dbReference type="AlphaFoldDB" id="A0A514CJZ2"/>
<organism evidence="1 2">
    <name type="scientific">Echinicola soli</name>
    <dbReference type="NCBI Taxonomy" id="2591634"/>
    <lineage>
        <taxon>Bacteria</taxon>
        <taxon>Pseudomonadati</taxon>
        <taxon>Bacteroidota</taxon>
        <taxon>Cytophagia</taxon>
        <taxon>Cytophagales</taxon>
        <taxon>Cyclobacteriaceae</taxon>
        <taxon>Echinicola</taxon>
    </lineage>
</organism>
<dbReference type="InterPro" id="IPR007152">
    <property type="entry name" value="DUF354"/>
</dbReference>
<dbReference type="SUPFAM" id="SSF53756">
    <property type="entry name" value="UDP-Glycosyltransferase/glycogen phosphorylase"/>
    <property type="match status" value="1"/>
</dbReference>
<evidence type="ECO:0000313" key="1">
    <source>
        <dbReference type="EMBL" id="QDH80087.1"/>
    </source>
</evidence>
<dbReference type="KEGG" id="echi:FKX85_14015"/>
<accession>A0A514CJZ2</accession>
<dbReference type="OrthoDB" id="7058268at2"/>
<protein>
    <submittedName>
        <fullName evidence="1">DUF354 domain-containing protein</fullName>
    </submittedName>
</protein>
<dbReference type="Pfam" id="PF04007">
    <property type="entry name" value="DUF354"/>
    <property type="match status" value="1"/>
</dbReference>